<proteinExistence type="predicted"/>
<keyword evidence="9" id="KW-0739">Sodium transport</keyword>
<name>A0ABT7U535_9BACE</name>
<feature type="transmembrane region" description="Helical" evidence="11">
    <location>
        <begin position="6"/>
        <end position="27"/>
    </location>
</feature>
<evidence type="ECO:0000256" key="4">
    <source>
        <dbReference type="ARBA" id="ARBA00022692"/>
    </source>
</evidence>
<keyword evidence="14" id="KW-1185">Reference proteome</keyword>
<feature type="transmembrane region" description="Helical" evidence="11">
    <location>
        <begin position="361"/>
        <end position="383"/>
    </location>
</feature>
<evidence type="ECO:0000256" key="1">
    <source>
        <dbReference type="ARBA" id="ARBA00004651"/>
    </source>
</evidence>
<keyword evidence="10" id="KW-0175">Coiled coil</keyword>
<feature type="transmembrane region" description="Helical" evidence="11">
    <location>
        <begin position="74"/>
        <end position="91"/>
    </location>
</feature>
<keyword evidence="6" id="KW-0915">Sodium</keyword>
<feature type="transmembrane region" description="Helical" evidence="11">
    <location>
        <begin position="243"/>
        <end position="276"/>
    </location>
</feature>
<sequence>MEEFNLLSPLLLAVSGLMIGAILKSILQPRNIPYTVGLFAFGLLIGVLERFDCFATLPKISQTIQSVGDMNPDFILYVFLPILIFDAAYEMNMHIFKKTLSNATLLAGPGLIIGMLLTAALVMGFRWIAPEYASWSWSFALMFGALISATDPVAVVALLHELNTSKRFSTLVDGESLLNDGTGIVCFMLFFGAYVGGMQSGASPLAEFTIVVAGGALLGFILARAALWFITRINSEEVIQNSVIILAAYTTFILSQFYLGVSGVIALVAFGLTISYKGRPRLKPQVNEFMEKFWELLAHIANTLVFIIVGIVIAEKVDVTWTNIGILILLYIGLNLIRFVMIMMLYPLMKHLGYGLTKRESVILTWGGLRGALGMTLALMVSYTPEIPEEIRKQVLFFTAGIVTLTLSVNATTMRWLLKRLGLIHVSTARCQMEYRIQEHIYESSEKYFNKLTTREQLADANWDHVRNYLPEMPEEPVKDPRSKDFLAEIRLRVLDKEKSSCRMIYQEGIISKDSFVRLMASLDEMYDHDGEYALSFRQSIFNFCEQAALLHHLRSLGFMRDWISFYFRERIMIIYDLGRGFIILQREDLKFLDDLASSDLVSEEQKRLLAQLKEEITENINKMNEVIQKLAQEFPRAYHHALTQKSIRMLLSDERRTVNQLTYEGILSDKDAEKHMESINKRIDEVNSFSHTIPASLFRWMIHKKKQEKPKK</sequence>
<feature type="domain" description="Cation/H+ exchanger transmembrane" evidence="12">
    <location>
        <begin position="20"/>
        <end position="419"/>
    </location>
</feature>
<dbReference type="Gene3D" id="6.10.140.1330">
    <property type="match status" value="1"/>
</dbReference>
<feature type="coiled-coil region" evidence="10">
    <location>
        <begin position="603"/>
        <end position="634"/>
    </location>
</feature>
<feature type="transmembrane region" description="Helical" evidence="11">
    <location>
        <begin position="34"/>
        <end position="51"/>
    </location>
</feature>
<feature type="transmembrane region" description="Helical" evidence="11">
    <location>
        <begin position="135"/>
        <end position="157"/>
    </location>
</feature>
<reference evidence="13 14" key="1">
    <citation type="submission" date="2023-06" db="EMBL/GenBank/DDBJ databases">
        <authorList>
            <person name="Zeman M."/>
            <person name="Kubasova T."/>
            <person name="Jahodarova E."/>
            <person name="Nykrynova M."/>
            <person name="Rychlik I."/>
        </authorList>
    </citation>
    <scope>NUCLEOTIDE SEQUENCE [LARGE SCALE GENOMIC DNA]</scope>
    <source>
        <strain evidence="13 14">ET4</strain>
    </source>
</reference>
<keyword evidence="2" id="KW-0813">Transport</keyword>
<protein>
    <submittedName>
        <fullName evidence="13">Sodium:proton antiporter</fullName>
    </submittedName>
</protein>
<evidence type="ECO:0000313" key="13">
    <source>
        <dbReference type="EMBL" id="MDM8145615.1"/>
    </source>
</evidence>
<dbReference type="InterPro" id="IPR006153">
    <property type="entry name" value="Cation/H_exchanger_TM"/>
</dbReference>
<keyword evidence="5 11" id="KW-1133">Transmembrane helix</keyword>
<dbReference type="Proteomes" id="UP001228403">
    <property type="component" value="Unassembled WGS sequence"/>
</dbReference>
<evidence type="ECO:0000256" key="10">
    <source>
        <dbReference type="SAM" id="Coils"/>
    </source>
</evidence>
<comment type="caution">
    <text evidence="13">The sequence shown here is derived from an EMBL/GenBank/DDBJ whole genome shotgun (WGS) entry which is preliminary data.</text>
</comment>
<keyword evidence="3" id="KW-1003">Cell membrane</keyword>
<feature type="transmembrane region" description="Helical" evidence="11">
    <location>
        <begin position="177"/>
        <end position="196"/>
    </location>
</feature>
<evidence type="ECO:0000256" key="3">
    <source>
        <dbReference type="ARBA" id="ARBA00022475"/>
    </source>
</evidence>
<keyword evidence="8 11" id="KW-0472">Membrane</keyword>
<dbReference type="PANTHER" id="PTHR10110">
    <property type="entry name" value="SODIUM/HYDROGEN EXCHANGER"/>
    <property type="match status" value="1"/>
</dbReference>
<evidence type="ECO:0000259" key="12">
    <source>
        <dbReference type="Pfam" id="PF00999"/>
    </source>
</evidence>
<feature type="transmembrane region" description="Helical" evidence="11">
    <location>
        <begin position="296"/>
        <end position="314"/>
    </location>
</feature>
<evidence type="ECO:0000256" key="9">
    <source>
        <dbReference type="ARBA" id="ARBA00023201"/>
    </source>
</evidence>
<feature type="transmembrane region" description="Helical" evidence="11">
    <location>
        <begin position="395"/>
        <end position="418"/>
    </location>
</feature>
<feature type="transmembrane region" description="Helical" evidence="11">
    <location>
        <begin position="103"/>
        <end position="129"/>
    </location>
</feature>
<evidence type="ECO:0000256" key="7">
    <source>
        <dbReference type="ARBA" id="ARBA00023065"/>
    </source>
</evidence>
<comment type="subcellular location">
    <subcellularLocation>
        <location evidence="1">Cell membrane</location>
        <topology evidence="1">Multi-pass membrane protein</topology>
    </subcellularLocation>
</comment>
<evidence type="ECO:0000256" key="11">
    <source>
        <dbReference type="SAM" id="Phobius"/>
    </source>
</evidence>
<dbReference type="PANTHER" id="PTHR10110:SF86">
    <property type="entry name" value="SODIUM_HYDROGEN EXCHANGER 7"/>
    <property type="match status" value="1"/>
</dbReference>
<dbReference type="EMBL" id="JAUDCF010000012">
    <property type="protein sequence ID" value="MDM8145615.1"/>
    <property type="molecule type" value="Genomic_DNA"/>
</dbReference>
<feature type="transmembrane region" description="Helical" evidence="11">
    <location>
        <begin position="208"/>
        <end position="231"/>
    </location>
</feature>
<keyword evidence="7" id="KW-0406">Ion transport</keyword>
<reference evidence="14" key="2">
    <citation type="submission" date="2023-07" db="EMBL/GenBank/DDBJ databases">
        <title>Identification and characterization of horizontal gene transfer across gut microbiota members of farm animals based on homology search.</title>
        <authorList>
            <person name="Schwarzerova J."/>
            <person name="Nykrynova M."/>
            <person name="Jureckova K."/>
            <person name="Cejkova D."/>
            <person name="Rychlik I."/>
        </authorList>
    </citation>
    <scope>NUCLEOTIDE SEQUENCE [LARGE SCALE GENOMIC DNA]</scope>
    <source>
        <strain evidence="14">ET4</strain>
    </source>
</reference>
<evidence type="ECO:0000256" key="8">
    <source>
        <dbReference type="ARBA" id="ARBA00023136"/>
    </source>
</evidence>
<accession>A0ABT7U535</accession>
<evidence type="ECO:0000313" key="14">
    <source>
        <dbReference type="Proteomes" id="UP001228403"/>
    </source>
</evidence>
<dbReference type="Pfam" id="PF00999">
    <property type="entry name" value="Na_H_Exchanger"/>
    <property type="match status" value="1"/>
</dbReference>
<feature type="transmembrane region" description="Helical" evidence="11">
    <location>
        <begin position="326"/>
        <end position="349"/>
    </location>
</feature>
<organism evidence="13 14">
    <name type="scientific">Bacteroides eggerthii</name>
    <dbReference type="NCBI Taxonomy" id="28111"/>
    <lineage>
        <taxon>Bacteria</taxon>
        <taxon>Pseudomonadati</taxon>
        <taxon>Bacteroidota</taxon>
        <taxon>Bacteroidia</taxon>
        <taxon>Bacteroidales</taxon>
        <taxon>Bacteroidaceae</taxon>
        <taxon>Bacteroides</taxon>
    </lineage>
</organism>
<keyword evidence="4 11" id="KW-0812">Transmembrane</keyword>
<dbReference type="InterPro" id="IPR018422">
    <property type="entry name" value="Cation/H_exchanger_CPA1"/>
</dbReference>
<evidence type="ECO:0000256" key="5">
    <source>
        <dbReference type="ARBA" id="ARBA00022989"/>
    </source>
</evidence>
<gene>
    <name evidence="13" type="ORF">QUW02_06705</name>
</gene>
<evidence type="ECO:0000256" key="6">
    <source>
        <dbReference type="ARBA" id="ARBA00023053"/>
    </source>
</evidence>
<evidence type="ECO:0000256" key="2">
    <source>
        <dbReference type="ARBA" id="ARBA00022448"/>
    </source>
</evidence>